<dbReference type="Gene3D" id="3.20.20.80">
    <property type="entry name" value="Glycosidases"/>
    <property type="match status" value="1"/>
</dbReference>
<dbReference type="SUPFAM" id="SSF51445">
    <property type="entry name" value="(Trans)glycosidases"/>
    <property type="match status" value="1"/>
</dbReference>
<dbReference type="CDD" id="cd11333">
    <property type="entry name" value="AmyAc_SI_OligoGlu_DGase"/>
    <property type="match status" value="1"/>
</dbReference>
<evidence type="ECO:0000256" key="1">
    <source>
        <dbReference type="ARBA" id="ARBA00008061"/>
    </source>
</evidence>
<keyword evidence="2" id="KW-0326">Glycosidase</keyword>
<dbReference type="RefSeq" id="WP_054399438.1">
    <property type="nucleotide sequence ID" value="NZ_JAEQMM010000003.1"/>
</dbReference>
<organism evidence="4 5">
    <name type="scientific">Lactiplantibacillus argentoratensis</name>
    <dbReference type="NCBI Taxonomy" id="271881"/>
    <lineage>
        <taxon>Bacteria</taxon>
        <taxon>Bacillati</taxon>
        <taxon>Bacillota</taxon>
        <taxon>Bacilli</taxon>
        <taxon>Lactobacillales</taxon>
        <taxon>Lactobacillaceae</taxon>
        <taxon>Lactiplantibacillus</taxon>
    </lineage>
</organism>
<keyword evidence="5" id="KW-1185">Reference proteome</keyword>
<dbReference type="PANTHER" id="PTHR10357">
    <property type="entry name" value="ALPHA-AMYLASE FAMILY MEMBER"/>
    <property type="match status" value="1"/>
</dbReference>
<proteinExistence type="inferred from homology"/>
<keyword evidence="2" id="KW-0378">Hydrolase</keyword>
<dbReference type="SMART" id="SM00642">
    <property type="entry name" value="Aamy"/>
    <property type="match status" value="1"/>
</dbReference>
<comment type="similarity">
    <text evidence="1">Belongs to the glycosyl hydrolase 13 family.</text>
</comment>
<dbReference type="EMBL" id="JAEQMM010000003">
    <property type="protein sequence ID" value="MBT1136711.1"/>
    <property type="molecule type" value="Genomic_DNA"/>
</dbReference>
<dbReference type="Gene3D" id="3.90.400.10">
    <property type="entry name" value="Oligo-1,6-glucosidase, Domain 2"/>
    <property type="match status" value="1"/>
</dbReference>
<name>A0ABS5UDP7_9LACO</name>
<accession>A0ABS5UDP7</accession>
<gene>
    <name evidence="4" type="ORF">JKL17_00935</name>
</gene>
<dbReference type="InterPro" id="IPR045857">
    <property type="entry name" value="O16G_dom_2"/>
</dbReference>
<dbReference type="Proteomes" id="UP000694640">
    <property type="component" value="Unassembled WGS sequence"/>
</dbReference>
<protein>
    <submittedName>
        <fullName evidence="4">Alpha-glucosidase</fullName>
    </submittedName>
</protein>
<dbReference type="InterPro" id="IPR017853">
    <property type="entry name" value="GH"/>
</dbReference>
<reference evidence="4 5" key="1">
    <citation type="submission" date="2021-01" db="EMBL/GenBank/DDBJ databases">
        <title>High-quality draft genome sequence data of six Lactiplantibacillus plantarum subsp. argentoratensis strains isolated from various Greek sourdoughs.</title>
        <authorList>
            <person name="Syrokou M.K."/>
            <person name="Paramithiotis S."/>
            <person name="Skandamis P.N."/>
            <person name="Drosinos E.H."/>
            <person name="Bosnea L."/>
            <person name="Mataragas M."/>
        </authorList>
    </citation>
    <scope>NUCLEOTIDE SEQUENCE [LARGE SCALE GENOMIC DNA]</scope>
    <source>
        <strain evidence="4 5">LQC 2520</strain>
    </source>
</reference>
<evidence type="ECO:0000313" key="4">
    <source>
        <dbReference type="EMBL" id="MBT1136711.1"/>
    </source>
</evidence>
<dbReference type="Pfam" id="PF00128">
    <property type="entry name" value="Alpha-amylase"/>
    <property type="match status" value="1"/>
</dbReference>
<dbReference type="InterPro" id="IPR006047">
    <property type="entry name" value="GH13_cat_dom"/>
</dbReference>
<feature type="domain" description="Glycosyl hydrolase family 13 catalytic" evidence="3">
    <location>
        <begin position="12"/>
        <end position="423"/>
    </location>
</feature>
<comment type="caution">
    <text evidence="4">The sequence shown here is derived from an EMBL/GenBank/DDBJ whole genome shotgun (WGS) entry which is preliminary data.</text>
</comment>
<dbReference type="PANTHER" id="PTHR10357:SF179">
    <property type="entry name" value="NEUTRAL AND BASIC AMINO ACID TRANSPORT PROTEIN RBAT"/>
    <property type="match status" value="1"/>
</dbReference>
<evidence type="ECO:0000313" key="5">
    <source>
        <dbReference type="Proteomes" id="UP000694640"/>
    </source>
</evidence>
<evidence type="ECO:0000256" key="2">
    <source>
        <dbReference type="ARBA" id="ARBA00023295"/>
    </source>
</evidence>
<sequence length="555" mass="63574">MESWHANQVIYQIYPKSFQDSNEDGVGDIQGIIQRIPYLKSLGITTIWLNPIYVSPQIDNGYDVSNYYAIDETLGSMADVELLIKRLHIEGMHLIMDFVMNHTSDQHPWFKDAIQHPHGLYRDYYLWANAKEDGYPNNWGSFFGGSVWSIDPGTTDQYYFHLFDRHMPDLNWHNPEVRNSMLEIAKYWIEKGIDGLRLDAFIHIDKANFNQDVPNDSNKPVIAEEFYAHLPGVQTYLKQFCAQLRAIKPDIFILGEAASASPELLMEYSRPANGECDAVITFKSLVDKVENPDIKLPTSFQLKQLDIEGMKRQLAAIETKLADVSLPVLYWSNHDMARLASRYASKCYRLQSLKCLATMLYLQRGIPIIYYGEEIGMQNLSQEQPTDFCDQTVIEFYKQALKQGYSHDDTMRMLNHTHKLPARGGMQWDLQQTNAGFSEHVPWLDGTTIAVDVATEQTDPHSLLSYYRTLIKLKKTELFTDGIEIIENTSKGVFQFTRQLGRSVAVVTCNLTDQSLDIPQIPAAHLQMVEGEVRPSGDMMTYGPWAFTIKHVLEE</sequence>
<evidence type="ECO:0000259" key="3">
    <source>
        <dbReference type="SMART" id="SM00642"/>
    </source>
</evidence>